<proteinExistence type="predicted"/>
<organism evidence="1 2">
    <name type="scientific">Helicobacter bizzozeronii (strain CIII-1)</name>
    <dbReference type="NCBI Taxonomy" id="1002804"/>
    <lineage>
        <taxon>Bacteria</taxon>
        <taxon>Pseudomonadati</taxon>
        <taxon>Campylobacterota</taxon>
        <taxon>Epsilonproteobacteria</taxon>
        <taxon>Campylobacterales</taxon>
        <taxon>Helicobacteraceae</taxon>
        <taxon>Helicobacter</taxon>
    </lineage>
</organism>
<dbReference type="Gene3D" id="1.25.40.10">
    <property type="entry name" value="Tetratricopeptide repeat domain"/>
    <property type="match status" value="1"/>
</dbReference>
<reference evidence="1 2" key="1">
    <citation type="journal article" date="2011" name="J. Bacteriol.">
        <title>Genome sequence of Helicobacter bizzozeronii strain CIII-1, an isolate from human gastric mucosa.</title>
        <authorList>
            <person name="Schott T."/>
            <person name="Rossi M."/>
            <person name="Hanninen M.L."/>
        </authorList>
    </citation>
    <scope>NUCLEOTIDE SEQUENCE [LARGE SCALE GENOMIC DNA]</scope>
    <source>
        <strain evidence="1 2">CIII-1</strain>
    </source>
</reference>
<keyword evidence="2" id="KW-1185">Reference proteome</keyword>
<evidence type="ECO:0000313" key="1">
    <source>
        <dbReference type="EMBL" id="CCB80622.1"/>
    </source>
</evidence>
<dbReference type="KEGG" id="hbi:HBZC1_16360"/>
<dbReference type="HOGENOM" id="CLU_173927_1_0_7"/>
<evidence type="ECO:0000313" key="2">
    <source>
        <dbReference type="Proteomes" id="UP000008387"/>
    </source>
</evidence>
<dbReference type="Proteomes" id="UP000008387">
    <property type="component" value="Chromosome"/>
</dbReference>
<dbReference type="RefSeq" id="WP_006018192.1">
    <property type="nucleotide sequence ID" value="NC_015674.1"/>
</dbReference>
<dbReference type="AlphaFoldDB" id="F8KPA8"/>
<dbReference type="STRING" id="1002804.HBZC1_16360"/>
<dbReference type="InterPro" id="IPR011990">
    <property type="entry name" value="TPR-like_helical_dom_sf"/>
</dbReference>
<dbReference type="EMBL" id="FR871757">
    <property type="protein sequence ID" value="CCB80622.1"/>
    <property type="molecule type" value="Genomic_DNA"/>
</dbReference>
<protein>
    <submittedName>
        <fullName evidence="1">Uncharacterized protein</fullName>
    </submittedName>
</protein>
<sequence>MEKTITLASIYELQGLKEQALEIYKSVLAHNPQHKEALQGAKRLESLVPHQKTSTPQTQTPNLEKKSMLTQYAPLQHFQVQNMQALFVQATSQAELQAIEEWLERWN</sequence>
<name>F8KPA8_HELBC</name>
<gene>
    <name evidence="1" type="ordered locus">HBZC1_16360</name>
</gene>
<accession>F8KPA8</accession>